<dbReference type="EMBL" id="MEUB01000016">
    <property type="protein sequence ID" value="OGC23638.1"/>
    <property type="molecule type" value="Genomic_DNA"/>
</dbReference>
<dbReference type="PANTHER" id="PTHR47396:SF1">
    <property type="entry name" value="ATP-DEPENDENT HELICASE IRC3-RELATED"/>
    <property type="match status" value="1"/>
</dbReference>
<comment type="caution">
    <text evidence="2">The sequence shown here is derived from an EMBL/GenBank/DDBJ whole genome shotgun (WGS) entry which is preliminary data.</text>
</comment>
<organism evidence="2 3">
    <name type="scientific">candidate division WOR-1 bacterium RIFOXYB2_FULL_37_13</name>
    <dbReference type="NCBI Taxonomy" id="1802579"/>
    <lineage>
        <taxon>Bacteria</taxon>
        <taxon>Bacillati</taxon>
        <taxon>Saganbacteria</taxon>
    </lineage>
</organism>
<dbReference type="SUPFAM" id="SSF52540">
    <property type="entry name" value="P-loop containing nucleoside triphosphate hydrolases"/>
    <property type="match status" value="2"/>
</dbReference>
<dbReference type="STRING" id="1802579.A2310_00910"/>
<dbReference type="InterPro" id="IPR050742">
    <property type="entry name" value="Helicase_Restrict-Modif_Enz"/>
</dbReference>
<dbReference type="GO" id="GO:0005829">
    <property type="term" value="C:cytosol"/>
    <property type="evidence" value="ECO:0007669"/>
    <property type="project" value="TreeGrafter"/>
</dbReference>
<evidence type="ECO:0000259" key="1">
    <source>
        <dbReference type="Pfam" id="PF04851"/>
    </source>
</evidence>
<accession>A0A1F4ST79</accession>
<dbReference type="GO" id="GO:0016787">
    <property type="term" value="F:hydrolase activity"/>
    <property type="evidence" value="ECO:0007669"/>
    <property type="project" value="InterPro"/>
</dbReference>
<reference evidence="2 3" key="1">
    <citation type="journal article" date="2016" name="Nat. Commun.">
        <title>Thousands of microbial genomes shed light on interconnected biogeochemical processes in an aquifer system.</title>
        <authorList>
            <person name="Anantharaman K."/>
            <person name="Brown C.T."/>
            <person name="Hug L.A."/>
            <person name="Sharon I."/>
            <person name="Castelle C.J."/>
            <person name="Probst A.J."/>
            <person name="Thomas B.C."/>
            <person name="Singh A."/>
            <person name="Wilkins M.J."/>
            <person name="Karaoz U."/>
            <person name="Brodie E.L."/>
            <person name="Williams K.H."/>
            <person name="Hubbard S.S."/>
            <person name="Banfield J.F."/>
        </authorList>
    </citation>
    <scope>NUCLEOTIDE SEQUENCE [LARGE SCALE GENOMIC DNA]</scope>
</reference>
<dbReference type="Proteomes" id="UP000178417">
    <property type="component" value="Unassembled WGS sequence"/>
</dbReference>
<dbReference type="Pfam" id="PF04851">
    <property type="entry name" value="ResIII"/>
    <property type="match status" value="1"/>
</dbReference>
<gene>
    <name evidence="2" type="ORF">A2310_00910</name>
</gene>
<feature type="domain" description="Helicase/UvrB N-terminal" evidence="1">
    <location>
        <begin position="74"/>
        <end position="247"/>
    </location>
</feature>
<dbReference type="GO" id="GO:0005524">
    <property type="term" value="F:ATP binding"/>
    <property type="evidence" value="ECO:0007669"/>
    <property type="project" value="InterPro"/>
</dbReference>
<proteinExistence type="predicted"/>
<sequence length="945" mass="107057">MKPEEALKYLNVVMSLRSPQTKSLELFANYLQSPAGQKLLARMGKKARGNTAEILSEGKNYFSAIPEAHEFEEFERAFPAYTFALATGVGKTRLMGSFVAYLYLVYNIQHFLIVAPNLTIYRKLYDDFSKANNPKYVFKGIQEVNTNTVKVITTNNYAQQRNASLFSNQIEINIFNVQQFAQKDMTSERGITKAWETAGESYFDYLKSHDDLVVMLDEAHHYHADAALGALDILDPLFGLEMTATPYLGTQGSGRNTRQIRMKNVLYSYNLGDAIRGKLVKDPWIGTEADVDFSQFDPDSIETDARKLQLAAFFHERAKNALKEYALENNKPIVKPVMLVVAKDTKHAGELRALINSDDFRGGEFKGKVIEIHTKLRGDEADENIEKLVSLEHPDNLVEIVIHVNMLKEGWDVTNVYTIAPLREAAAAILTEQTIGRGLRLPYGERTGVPLVDRLVLVAHEQFARVVALAKDSPLIQGQVEQISEREAKEIKVLTEVRPVILDAVEKEITQNKVVMQEVQKKAEELVLKLPQVETMETGVREKHVEAKKTEIVGGLTKETIKNLTFSGYHGQQPNIPTELSFGPDTLFSFFSVEAKDELSNIAQKSGETMEKRNIPIPRLMLIPNFGALFIEQFDLDTSIGVLRSYTNERAILEEQLQNDREKNLFGEEVPGRKMSQLTRVTSFGGHTRQTPQSTIIAALLDFPLVEYDDPAQKPLLLKLAEQAVTHYRKKAIDDDNLALIIESNARSIAEDIYKQILTHTELRSEGYLEPNIREPKPYLENYNISLSSWEKPFSLESQIDTFSAKIVFGYFKKACHSMYRFDSSDEARLAYLLDKDDAVEDWLRPAPNQFEGLYWRDAEGEAHHKYEPDFIVELKDKIVMVEVKPGSEIDIASVQAKKTTAEKYCEVVNKNIGKYGIVKPWLYAIVPTERITIQSTVDALLRMN</sequence>
<protein>
    <recommendedName>
        <fullName evidence="1">Helicase/UvrB N-terminal domain-containing protein</fullName>
    </recommendedName>
</protein>
<dbReference type="Gene3D" id="3.40.50.300">
    <property type="entry name" value="P-loop containing nucleotide triphosphate hydrolases"/>
    <property type="match status" value="2"/>
</dbReference>
<dbReference type="PANTHER" id="PTHR47396">
    <property type="entry name" value="TYPE I RESTRICTION ENZYME ECOKI R PROTEIN"/>
    <property type="match status" value="1"/>
</dbReference>
<evidence type="ECO:0000313" key="3">
    <source>
        <dbReference type="Proteomes" id="UP000178417"/>
    </source>
</evidence>
<dbReference type="InterPro" id="IPR006935">
    <property type="entry name" value="Helicase/UvrB_N"/>
</dbReference>
<name>A0A1F4ST79_UNCSA</name>
<dbReference type="GO" id="GO:0003677">
    <property type="term" value="F:DNA binding"/>
    <property type="evidence" value="ECO:0007669"/>
    <property type="project" value="InterPro"/>
</dbReference>
<evidence type="ECO:0000313" key="2">
    <source>
        <dbReference type="EMBL" id="OGC23638.1"/>
    </source>
</evidence>
<dbReference type="InterPro" id="IPR027417">
    <property type="entry name" value="P-loop_NTPase"/>
</dbReference>
<dbReference type="AlphaFoldDB" id="A0A1F4ST79"/>